<gene>
    <name evidence="5" type="ORF">J2851_001519</name>
</gene>
<comment type="caution">
    <text evidence="5">The sequence shown here is derived from an EMBL/GenBank/DDBJ whole genome shotgun (WGS) entry which is preliminary data.</text>
</comment>
<keyword evidence="1" id="KW-0479">Metal-binding</keyword>
<dbReference type="PANTHER" id="PTHR43432:SF3">
    <property type="entry name" value="SLR0285 PROTEIN"/>
    <property type="match status" value="1"/>
</dbReference>
<evidence type="ECO:0000313" key="5">
    <source>
        <dbReference type="EMBL" id="MBP2291770.1"/>
    </source>
</evidence>
<dbReference type="NCBIfam" id="NF033668">
    <property type="entry name" value="rSAM_PA0069"/>
    <property type="match status" value="1"/>
</dbReference>
<name>A0ABS4SH37_9PROT</name>
<accession>A0ABS4SH37</accession>
<keyword evidence="6" id="KW-1185">Reference proteome</keyword>
<keyword evidence="3" id="KW-0411">Iron-sulfur</keyword>
<reference evidence="5 6" key="1">
    <citation type="submission" date="2021-03" db="EMBL/GenBank/DDBJ databases">
        <title>Genomic Encyclopedia of Type Strains, Phase III (KMG-III): the genomes of soil and plant-associated and newly described type strains.</title>
        <authorList>
            <person name="Whitman W."/>
        </authorList>
    </citation>
    <scope>NUCLEOTIDE SEQUENCE [LARGE SCALE GENOMIC DNA]</scope>
    <source>
        <strain evidence="5 6">IMMIB AFH-6</strain>
    </source>
</reference>
<organism evidence="5 6">
    <name type="scientific">Azospirillum rugosum</name>
    <dbReference type="NCBI Taxonomy" id="416170"/>
    <lineage>
        <taxon>Bacteria</taxon>
        <taxon>Pseudomonadati</taxon>
        <taxon>Pseudomonadota</taxon>
        <taxon>Alphaproteobacteria</taxon>
        <taxon>Rhodospirillales</taxon>
        <taxon>Azospirillaceae</taxon>
        <taxon>Azospirillum</taxon>
    </lineage>
</organism>
<proteinExistence type="predicted"/>
<dbReference type="SFLD" id="SFLDG01084">
    <property type="entry name" value="Uncharacterised_Radical_SAM_Su"/>
    <property type="match status" value="1"/>
</dbReference>
<sequence>MDELKRQPLKGRGAISNATSRYERETRVLSDDGWGENEALAEPVRTTVFDDTAKSVLSKNSSPDVIFERSVNPYRGCEHACIYCFARPTHAYLGLSPGLDFETKIFRKARAAELLAAELRAKSYRCQPLALGANTDPYQPIEREQRITRAVLEVCRDFNQPVMIITKSALVLRDLDILAPMAARGLVNVALSLTTLDRDLARRLEPRASTPQRRLAAMRDLTAAGVPVAVLASPMIPALNDHELEAILTAAAEAGATQANYILLRLPLEIKDLFEEWLREHAPNRAERVLSLIRQCRDGELYQSQFGSRMKGSGPVAELLSQRFKLACKRLGLNARDASLNCADFKPPPAKGDQLSLL</sequence>
<dbReference type="Gene3D" id="3.80.30.30">
    <property type="match status" value="1"/>
</dbReference>
<dbReference type="Pfam" id="PF04055">
    <property type="entry name" value="Radical_SAM"/>
    <property type="match status" value="1"/>
</dbReference>
<dbReference type="SUPFAM" id="SSF102114">
    <property type="entry name" value="Radical SAM enzymes"/>
    <property type="match status" value="1"/>
</dbReference>
<dbReference type="PANTHER" id="PTHR43432">
    <property type="entry name" value="SLR0285 PROTEIN"/>
    <property type="match status" value="1"/>
</dbReference>
<dbReference type="SFLD" id="SFLDS00029">
    <property type="entry name" value="Radical_SAM"/>
    <property type="match status" value="1"/>
</dbReference>
<dbReference type="InterPro" id="IPR040086">
    <property type="entry name" value="MJ0683-like"/>
</dbReference>
<evidence type="ECO:0000256" key="2">
    <source>
        <dbReference type="ARBA" id="ARBA00023004"/>
    </source>
</evidence>
<evidence type="ECO:0000313" key="6">
    <source>
        <dbReference type="Proteomes" id="UP000781958"/>
    </source>
</evidence>
<dbReference type="InterPro" id="IPR058240">
    <property type="entry name" value="rSAM_sf"/>
</dbReference>
<dbReference type="Proteomes" id="UP000781958">
    <property type="component" value="Unassembled WGS sequence"/>
</dbReference>
<dbReference type="PROSITE" id="PS51918">
    <property type="entry name" value="RADICAL_SAM"/>
    <property type="match status" value="1"/>
</dbReference>
<evidence type="ECO:0000256" key="3">
    <source>
        <dbReference type="ARBA" id="ARBA00023014"/>
    </source>
</evidence>
<dbReference type="InterPro" id="IPR006638">
    <property type="entry name" value="Elp3/MiaA/NifB-like_rSAM"/>
</dbReference>
<feature type="domain" description="Radical SAM core" evidence="4">
    <location>
        <begin position="60"/>
        <end position="300"/>
    </location>
</feature>
<protein>
    <submittedName>
        <fullName evidence="5">DNA repair photolyase</fullName>
    </submittedName>
</protein>
<dbReference type="SMART" id="SM00729">
    <property type="entry name" value="Elp3"/>
    <property type="match status" value="1"/>
</dbReference>
<evidence type="ECO:0000256" key="1">
    <source>
        <dbReference type="ARBA" id="ARBA00022723"/>
    </source>
</evidence>
<dbReference type="InterPro" id="IPR007197">
    <property type="entry name" value="rSAM"/>
</dbReference>
<keyword evidence="2" id="KW-0408">Iron</keyword>
<evidence type="ECO:0000259" key="4">
    <source>
        <dbReference type="PROSITE" id="PS51918"/>
    </source>
</evidence>
<dbReference type="RefSeq" id="WP_209765364.1">
    <property type="nucleotide sequence ID" value="NZ_JAGINP010000004.1"/>
</dbReference>
<dbReference type="EMBL" id="JAGINP010000004">
    <property type="protein sequence ID" value="MBP2291770.1"/>
    <property type="molecule type" value="Genomic_DNA"/>
</dbReference>